<accession>A0A3P3XMW5</accession>
<dbReference type="SUPFAM" id="SSF103481">
    <property type="entry name" value="Multidrug resistance efflux transporter EmrE"/>
    <property type="match status" value="2"/>
</dbReference>
<feature type="transmembrane region" description="Helical" evidence="6">
    <location>
        <begin position="37"/>
        <end position="56"/>
    </location>
</feature>
<dbReference type="InterPro" id="IPR037185">
    <property type="entry name" value="EmrE-like"/>
</dbReference>
<feature type="transmembrane region" description="Helical" evidence="6">
    <location>
        <begin position="270"/>
        <end position="287"/>
    </location>
</feature>
<reference evidence="8" key="1">
    <citation type="submission" date="2017-02" db="EMBL/GenBank/DDBJ databases">
        <authorList>
            <person name="Regsiter A."/>
            <person name="William W."/>
        </authorList>
    </citation>
    <scope>NUCLEOTIDE SEQUENCE</scope>
    <source>
        <strain evidence="8">BdmA 4</strain>
    </source>
</reference>
<sequence length="295" mass="31666">MKESPVPRLGWACGMPILAVLVAAALGASSGLYIKGLAFSSLAMTSLRMTVPLLLVLPSAAKHGLLLGKRGMRWQLSLASALNAIRLYLYVLAYKLTSMGNAVVLLYLWPVFALVIDSIRLKKSLSVVRLGILLLSIAGVLVMNLNKRFSLSETDLLGSACMIASALIFAVTNIIFKQVLTVISEIDTLYFQNAIGGIIFLPFLIAEIPHAPLSHLSIGIFYGVAVGLVGFGLFFVGMKRLPLFQYSALSYSEVPFAVLLGIAFRGEKMTALQGLGMALIVLGSFLAQRSHSSSE</sequence>
<dbReference type="AlphaFoldDB" id="A0A3P3XMW5"/>
<feature type="transmembrane region" description="Helical" evidence="6">
    <location>
        <begin position="128"/>
        <end position="145"/>
    </location>
</feature>
<comment type="similarity">
    <text evidence="2">Belongs to the EamA transporter family.</text>
</comment>
<feature type="transmembrane region" description="Helical" evidence="6">
    <location>
        <begin position="188"/>
        <end position="206"/>
    </location>
</feature>
<dbReference type="EMBL" id="FWDO01000004">
    <property type="protein sequence ID" value="SLM17627.1"/>
    <property type="molecule type" value="Genomic_DNA"/>
</dbReference>
<feature type="transmembrane region" description="Helical" evidence="6">
    <location>
        <begin position="157"/>
        <end position="176"/>
    </location>
</feature>
<comment type="subcellular location">
    <subcellularLocation>
        <location evidence="1">Membrane</location>
        <topology evidence="1">Multi-pass membrane protein</topology>
    </subcellularLocation>
</comment>
<feature type="transmembrane region" description="Helical" evidence="6">
    <location>
        <begin position="218"/>
        <end position="236"/>
    </location>
</feature>
<dbReference type="PANTHER" id="PTHR32322:SF2">
    <property type="entry name" value="EAMA DOMAIN-CONTAINING PROTEIN"/>
    <property type="match status" value="1"/>
</dbReference>
<feature type="transmembrane region" description="Helical" evidence="6">
    <location>
        <begin position="99"/>
        <end position="116"/>
    </location>
</feature>
<dbReference type="GO" id="GO:0016020">
    <property type="term" value="C:membrane"/>
    <property type="evidence" value="ECO:0007669"/>
    <property type="project" value="UniProtKB-SubCell"/>
</dbReference>
<keyword evidence="5 6" id="KW-0472">Membrane</keyword>
<dbReference type="InterPro" id="IPR000620">
    <property type="entry name" value="EamA_dom"/>
</dbReference>
<name>A0A3P3XMW5_9SPIR</name>
<feature type="domain" description="EamA" evidence="7">
    <location>
        <begin position="157"/>
        <end position="286"/>
    </location>
</feature>
<evidence type="ECO:0000256" key="4">
    <source>
        <dbReference type="ARBA" id="ARBA00022989"/>
    </source>
</evidence>
<dbReference type="Pfam" id="PF00892">
    <property type="entry name" value="EamA"/>
    <property type="match status" value="2"/>
</dbReference>
<feature type="domain" description="EamA" evidence="7">
    <location>
        <begin position="16"/>
        <end position="144"/>
    </location>
</feature>
<proteinExistence type="inferred from homology"/>
<keyword evidence="4 6" id="KW-1133">Transmembrane helix</keyword>
<organism evidence="8">
    <name type="scientific">uncultured spirochete</name>
    <dbReference type="NCBI Taxonomy" id="156406"/>
    <lineage>
        <taxon>Bacteria</taxon>
        <taxon>Pseudomonadati</taxon>
        <taxon>Spirochaetota</taxon>
        <taxon>Spirochaetia</taxon>
        <taxon>Spirochaetales</taxon>
        <taxon>environmental samples</taxon>
    </lineage>
</organism>
<evidence type="ECO:0000256" key="1">
    <source>
        <dbReference type="ARBA" id="ARBA00004141"/>
    </source>
</evidence>
<dbReference type="PANTHER" id="PTHR32322">
    <property type="entry name" value="INNER MEMBRANE TRANSPORTER"/>
    <property type="match status" value="1"/>
</dbReference>
<gene>
    <name evidence="8" type="ORF">SPIRO4BDMA_40196</name>
</gene>
<dbReference type="InterPro" id="IPR050638">
    <property type="entry name" value="AA-Vitamin_Transporters"/>
</dbReference>
<evidence type="ECO:0000256" key="6">
    <source>
        <dbReference type="SAM" id="Phobius"/>
    </source>
</evidence>
<evidence type="ECO:0000256" key="5">
    <source>
        <dbReference type="ARBA" id="ARBA00023136"/>
    </source>
</evidence>
<evidence type="ECO:0000256" key="2">
    <source>
        <dbReference type="ARBA" id="ARBA00007362"/>
    </source>
</evidence>
<evidence type="ECO:0000313" key="8">
    <source>
        <dbReference type="EMBL" id="SLM17627.1"/>
    </source>
</evidence>
<feature type="transmembrane region" description="Helical" evidence="6">
    <location>
        <begin position="243"/>
        <end position="264"/>
    </location>
</feature>
<evidence type="ECO:0000259" key="7">
    <source>
        <dbReference type="Pfam" id="PF00892"/>
    </source>
</evidence>
<keyword evidence="3 6" id="KW-0812">Transmembrane</keyword>
<protein>
    <submittedName>
        <fullName evidence="8">Putative Membrane protein containing DUF6</fullName>
    </submittedName>
</protein>
<evidence type="ECO:0000256" key="3">
    <source>
        <dbReference type="ARBA" id="ARBA00022692"/>
    </source>
</evidence>